<dbReference type="InterPro" id="IPR011711">
    <property type="entry name" value="GntR_C"/>
</dbReference>
<dbReference type="Pfam" id="PF07729">
    <property type="entry name" value="FCD"/>
    <property type="match status" value="1"/>
</dbReference>
<dbReference type="GO" id="GO:0003677">
    <property type="term" value="F:DNA binding"/>
    <property type="evidence" value="ECO:0007669"/>
    <property type="project" value="UniProtKB-KW"/>
</dbReference>
<dbReference type="Gene3D" id="1.20.120.530">
    <property type="entry name" value="GntR ligand-binding domain-like"/>
    <property type="match status" value="1"/>
</dbReference>
<dbReference type="SMART" id="SM00895">
    <property type="entry name" value="FCD"/>
    <property type="match status" value="1"/>
</dbReference>
<dbReference type="PANTHER" id="PTHR43537">
    <property type="entry name" value="TRANSCRIPTIONAL REGULATOR, GNTR FAMILY"/>
    <property type="match status" value="1"/>
</dbReference>
<dbReference type="CDD" id="cd07377">
    <property type="entry name" value="WHTH_GntR"/>
    <property type="match status" value="1"/>
</dbReference>
<evidence type="ECO:0000256" key="3">
    <source>
        <dbReference type="ARBA" id="ARBA00023163"/>
    </source>
</evidence>
<keyword evidence="3" id="KW-0804">Transcription</keyword>
<keyword evidence="2" id="KW-0238">DNA-binding</keyword>
<dbReference type="Pfam" id="PF00392">
    <property type="entry name" value="GntR"/>
    <property type="match status" value="1"/>
</dbReference>
<dbReference type="InterPro" id="IPR008920">
    <property type="entry name" value="TF_FadR/GntR_C"/>
</dbReference>
<evidence type="ECO:0000256" key="4">
    <source>
        <dbReference type="SAM" id="MobiDB-lite"/>
    </source>
</evidence>
<dbReference type="SUPFAM" id="SSF46785">
    <property type="entry name" value="Winged helix' DNA-binding domain"/>
    <property type="match status" value="1"/>
</dbReference>
<name>A0A5M3WVC8_9ACTN</name>
<dbReference type="InterPro" id="IPR036390">
    <property type="entry name" value="WH_DNA-bd_sf"/>
</dbReference>
<dbReference type="SUPFAM" id="SSF48008">
    <property type="entry name" value="GntR ligand-binding domain-like"/>
    <property type="match status" value="1"/>
</dbReference>
<protein>
    <submittedName>
        <fullName evidence="6">GntR family transcriptional regulator</fullName>
    </submittedName>
</protein>
<sequence>MRQPPPCIPQSDAVTAPPPRLSHPHRASGSVKTVSGPLHDVKEHVVNLILNGELSPGDALPAERELATRLGVSRPLVREALRSLEAVNIVESRRGAGTYVTDLSPEFLLAPLSYAFRLVRGSEIDLFEVRRFLEPQAAAMAAMHLPEDDLSELDQLLDELDASDQRTFPELDIAFHEWIVRRTNNRLLLSVIRGIRDLEYQVLAVTATSAESRLLSGVEHRTIASAIRARDPERAKAAMLLHLARVEDQFRPGKA</sequence>
<proteinExistence type="predicted"/>
<evidence type="ECO:0000256" key="2">
    <source>
        <dbReference type="ARBA" id="ARBA00023125"/>
    </source>
</evidence>
<dbReference type="InterPro" id="IPR000524">
    <property type="entry name" value="Tscrpt_reg_HTH_GntR"/>
</dbReference>
<comment type="caution">
    <text evidence="6">The sequence shown here is derived from an EMBL/GenBank/DDBJ whole genome shotgun (WGS) entry which is preliminary data.</text>
</comment>
<reference evidence="6 7" key="1">
    <citation type="submission" date="2019-10" db="EMBL/GenBank/DDBJ databases">
        <title>Whole genome shotgun sequence of Acrocarpospora macrocephala NBRC 16266.</title>
        <authorList>
            <person name="Ichikawa N."/>
            <person name="Kimura A."/>
            <person name="Kitahashi Y."/>
            <person name="Komaki H."/>
            <person name="Oguchi A."/>
        </authorList>
    </citation>
    <scope>NUCLEOTIDE SEQUENCE [LARGE SCALE GENOMIC DNA]</scope>
    <source>
        <strain evidence="6 7">NBRC 16266</strain>
    </source>
</reference>
<dbReference type="GO" id="GO:0003700">
    <property type="term" value="F:DNA-binding transcription factor activity"/>
    <property type="evidence" value="ECO:0007669"/>
    <property type="project" value="InterPro"/>
</dbReference>
<organism evidence="6 7">
    <name type="scientific">Acrocarpospora macrocephala</name>
    <dbReference type="NCBI Taxonomy" id="150177"/>
    <lineage>
        <taxon>Bacteria</taxon>
        <taxon>Bacillati</taxon>
        <taxon>Actinomycetota</taxon>
        <taxon>Actinomycetes</taxon>
        <taxon>Streptosporangiales</taxon>
        <taxon>Streptosporangiaceae</taxon>
        <taxon>Acrocarpospora</taxon>
    </lineage>
</organism>
<dbReference type="OrthoDB" id="3356395at2"/>
<dbReference type="PRINTS" id="PR00035">
    <property type="entry name" value="HTHGNTR"/>
</dbReference>
<evidence type="ECO:0000313" key="6">
    <source>
        <dbReference type="EMBL" id="GES11261.1"/>
    </source>
</evidence>
<feature type="region of interest" description="Disordered" evidence="4">
    <location>
        <begin position="1"/>
        <end position="36"/>
    </location>
</feature>
<dbReference type="SMART" id="SM00345">
    <property type="entry name" value="HTH_GNTR"/>
    <property type="match status" value="1"/>
</dbReference>
<evidence type="ECO:0000259" key="5">
    <source>
        <dbReference type="PROSITE" id="PS50949"/>
    </source>
</evidence>
<dbReference type="AlphaFoldDB" id="A0A5M3WVC8"/>
<evidence type="ECO:0000256" key="1">
    <source>
        <dbReference type="ARBA" id="ARBA00023015"/>
    </source>
</evidence>
<gene>
    <name evidence="6" type="primary">pdhR_2</name>
    <name evidence="6" type="ORF">Amac_048580</name>
</gene>
<dbReference type="EMBL" id="BLAE01000028">
    <property type="protein sequence ID" value="GES11261.1"/>
    <property type="molecule type" value="Genomic_DNA"/>
</dbReference>
<dbReference type="PANTHER" id="PTHR43537:SF5">
    <property type="entry name" value="UXU OPERON TRANSCRIPTIONAL REGULATOR"/>
    <property type="match status" value="1"/>
</dbReference>
<accession>A0A5M3WVC8</accession>
<dbReference type="Proteomes" id="UP000331127">
    <property type="component" value="Unassembled WGS sequence"/>
</dbReference>
<dbReference type="Gene3D" id="1.10.10.10">
    <property type="entry name" value="Winged helix-like DNA-binding domain superfamily/Winged helix DNA-binding domain"/>
    <property type="match status" value="1"/>
</dbReference>
<evidence type="ECO:0000313" key="7">
    <source>
        <dbReference type="Proteomes" id="UP000331127"/>
    </source>
</evidence>
<feature type="domain" description="HTH gntR-type" evidence="5">
    <location>
        <begin position="35"/>
        <end position="103"/>
    </location>
</feature>
<keyword evidence="1" id="KW-0805">Transcription regulation</keyword>
<dbReference type="InterPro" id="IPR036388">
    <property type="entry name" value="WH-like_DNA-bd_sf"/>
</dbReference>
<keyword evidence="7" id="KW-1185">Reference proteome</keyword>
<dbReference type="PROSITE" id="PS50949">
    <property type="entry name" value="HTH_GNTR"/>
    <property type="match status" value="1"/>
</dbReference>